<evidence type="ECO:0000256" key="1">
    <source>
        <dbReference type="SAM" id="SignalP"/>
    </source>
</evidence>
<evidence type="ECO:0008006" key="4">
    <source>
        <dbReference type="Google" id="ProtNLM"/>
    </source>
</evidence>
<protein>
    <recommendedName>
        <fullName evidence="4">Protein sleepless</fullName>
    </recommendedName>
</protein>
<name>D6WXR5_TRICA</name>
<feature type="signal peptide" evidence="1">
    <location>
        <begin position="1"/>
        <end position="21"/>
    </location>
</feature>
<sequence>MAKLLLLAVVLIAFSLQQSEAAIKCYYCMEACEVSKADFKTCGQNIGPSQEAVCTTEWAKDTKARNMAIRKCQIVSKGTEPACPTNSECKSCKEELCNSAPSLATSMTLFSVVSAVLVTKFL</sequence>
<gene>
    <name evidence="2" type="primary">AUGUSTUS-3.0.2_06596</name>
    <name evidence="2" type="ORF">TcasGA2_TC006596</name>
</gene>
<dbReference type="EMBL" id="KQ971362">
    <property type="protein sequence ID" value="EFA08895.1"/>
    <property type="molecule type" value="Genomic_DNA"/>
</dbReference>
<feature type="chain" id="PRO_5003090351" description="Protein sleepless" evidence="1">
    <location>
        <begin position="22"/>
        <end position="122"/>
    </location>
</feature>
<dbReference type="PhylomeDB" id="D6WXR5"/>
<proteinExistence type="predicted"/>
<dbReference type="Proteomes" id="UP000007266">
    <property type="component" value="Linkage group 8"/>
</dbReference>
<dbReference type="AlphaFoldDB" id="D6WXR5"/>
<dbReference type="KEGG" id="tca:100142097"/>
<accession>D6WXR5</accession>
<evidence type="ECO:0000313" key="2">
    <source>
        <dbReference type="EMBL" id="EFA08895.1"/>
    </source>
</evidence>
<dbReference type="OrthoDB" id="75169at2759"/>
<keyword evidence="1" id="KW-0732">Signal</keyword>
<dbReference type="InParanoid" id="D6WXR5"/>
<dbReference type="HOGENOM" id="CLU_2029676_0_0_1"/>
<reference evidence="2 3" key="2">
    <citation type="journal article" date="2010" name="Nucleic Acids Res.">
        <title>BeetleBase in 2010: revisions to provide comprehensive genomic information for Tribolium castaneum.</title>
        <authorList>
            <person name="Kim H.S."/>
            <person name="Murphy T."/>
            <person name="Xia J."/>
            <person name="Caragea D."/>
            <person name="Park Y."/>
            <person name="Beeman R.W."/>
            <person name="Lorenzen M.D."/>
            <person name="Butcher S."/>
            <person name="Manak J.R."/>
            <person name="Brown S.J."/>
        </authorList>
    </citation>
    <scope>GENOME REANNOTATION</scope>
    <source>
        <strain evidence="2 3">Georgia GA2</strain>
    </source>
</reference>
<organism evidence="2 3">
    <name type="scientific">Tribolium castaneum</name>
    <name type="common">Red flour beetle</name>
    <dbReference type="NCBI Taxonomy" id="7070"/>
    <lineage>
        <taxon>Eukaryota</taxon>
        <taxon>Metazoa</taxon>
        <taxon>Ecdysozoa</taxon>
        <taxon>Arthropoda</taxon>
        <taxon>Hexapoda</taxon>
        <taxon>Insecta</taxon>
        <taxon>Pterygota</taxon>
        <taxon>Neoptera</taxon>
        <taxon>Endopterygota</taxon>
        <taxon>Coleoptera</taxon>
        <taxon>Polyphaga</taxon>
        <taxon>Cucujiformia</taxon>
        <taxon>Tenebrionidae</taxon>
        <taxon>Tenebrionidae incertae sedis</taxon>
        <taxon>Tribolium</taxon>
    </lineage>
</organism>
<keyword evidence="3" id="KW-1185">Reference proteome</keyword>
<evidence type="ECO:0000313" key="3">
    <source>
        <dbReference type="Proteomes" id="UP000007266"/>
    </source>
</evidence>
<reference evidence="2 3" key="1">
    <citation type="journal article" date="2008" name="Nature">
        <title>The genome of the model beetle and pest Tribolium castaneum.</title>
        <authorList>
            <consortium name="Tribolium Genome Sequencing Consortium"/>
            <person name="Richards S."/>
            <person name="Gibbs R.A."/>
            <person name="Weinstock G.M."/>
            <person name="Brown S.J."/>
            <person name="Denell R."/>
            <person name="Beeman R.W."/>
            <person name="Gibbs R."/>
            <person name="Beeman R.W."/>
            <person name="Brown S.J."/>
            <person name="Bucher G."/>
            <person name="Friedrich M."/>
            <person name="Grimmelikhuijzen C.J."/>
            <person name="Klingler M."/>
            <person name="Lorenzen M."/>
            <person name="Richards S."/>
            <person name="Roth S."/>
            <person name="Schroder R."/>
            <person name="Tautz D."/>
            <person name="Zdobnov E.M."/>
            <person name="Muzny D."/>
            <person name="Gibbs R.A."/>
            <person name="Weinstock G.M."/>
            <person name="Attaway T."/>
            <person name="Bell S."/>
            <person name="Buhay C.J."/>
            <person name="Chandrabose M.N."/>
            <person name="Chavez D."/>
            <person name="Clerk-Blankenburg K.P."/>
            <person name="Cree A."/>
            <person name="Dao M."/>
            <person name="Davis C."/>
            <person name="Chacko J."/>
            <person name="Dinh H."/>
            <person name="Dugan-Rocha S."/>
            <person name="Fowler G."/>
            <person name="Garner T.T."/>
            <person name="Garnes J."/>
            <person name="Gnirke A."/>
            <person name="Hawes A."/>
            <person name="Hernandez J."/>
            <person name="Hines S."/>
            <person name="Holder M."/>
            <person name="Hume J."/>
            <person name="Jhangiani S.N."/>
            <person name="Joshi V."/>
            <person name="Khan Z.M."/>
            <person name="Jackson L."/>
            <person name="Kovar C."/>
            <person name="Kowis A."/>
            <person name="Lee S."/>
            <person name="Lewis L.R."/>
            <person name="Margolis J."/>
            <person name="Morgan M."/>
            <person name="Nazareth L.V."/>
            <person name="Nguyen N."/>
            <person name="Okwuonu G."/>
            <person name="Parker D."/>
            <person name="Richards S."/>
            <person name="Ruiz S.J."/>
            <person name="Santibanez J."/>
            <person name="Savard J."/>
            <person name="Scherer S.E."/>
            <person name="Schneider B."/>
            <person name="Sodergren E."/>
            <person name="Tautz D."/>
            <person name="Vattahil S."/>
            <person name="Villasana D."/>
            <person name="White C.S."/>
            <person name="Wright R."/>
            <person name="Park Y."/>
            <person name="Beeman R.W."/>
            <person name="Lord J."/>
            <person name="Oppert B."/>
            <person name="Lorenzen M."/>
            <person name="Brown S."/>
            <person name="Wang L."/>
            <person name="Savard J."/>
            <person name="Tautz D."/>
            <person name="Richards S."/>
            <person name="Weinstock G."/>
            <person name="Gibbs R.A."/>
            <person name="Liu Y."/>
            <person name="Worley K."/>
            <person name="Weinstock G."/>
            <person name="Elsik C.G."/>
            <person name="Reese J.T."/>
            <person name="Elhaik E."/>
            <person name="Landan G."/>
            <person name="Graur D."/>
            <person name="Arensburger P."/>
            <person name="Atkinson P."/>
            <person name="Beeman R.W."/>
            <person name="Beidler J."/>
            <person name="Brown S.J."/>
            <person name="Demuth J.P."/>
            <person name="Drury D.W."/>
            <person name="Du Y.Z."/>
            <person name="Fujiwara H."/>
            <person name="Lorenzen M."/>
            <person name="Maselli V."/>
            <person name="Osanai M."/>
            <person name="Park Y."/>
            <person name="Robertson H.M."/>
            <person name="Tu Z."/>
            <person name="Wang J.J."/>
            <person name="Wang S."/>
            <person name="Richards S."/>
            <person name="Song H."/>
            <person name="Zhang L."/>
            <person name="Sodergren E."/>
            <person name="Werner D."/>
            <person name="Stanke M."/>
            <person name="Morgenstern B."/>
            <person name="Solovyev V."/>
            <person name="Kosarev P."/>
            <person name="Brown G."/>
            <person name="Chen H.C."/>
            <person name="Ermolaeva O."/>
            <person name="Hlavina W."/>
            <person name="Kapustin Y."/>
            <person name="Kiryutin B."/>
            <person name="Kitts P."/>
            <person name="Maglott D."/>
            <person name="Pruitt K."/>
            <person name="Sapojnikov V."/>
            <person name="Souvorov A."/>
            <person name="Mackey A.J."/>
            <person name="Waterhouse R.M."/>
            <person name="Wyder S."/>
            <person name="Zdobnov E.M."/>
            <person name="Zdobnov E.M."/>
            <person name="Wyder S."/>
            <person name="Kriventseva E.V."/>
            <person name="Kadowaki T."/>
            <person name="Bork P."/>
            <person name="Aranda M."/>
            <person name="Bao R."/>
            <person name="Beermann A."/>
            <person name="Berns N."/>
            <person name="Bolognesi R."/>
            <person name="Bonneton F."/>
            <person name="Bopp D."/>
            <person name="Brown S.J."/>
            <person name="Bucher G."/>
            <person name="Butts T."/>
            <person name="Chaumot A."/>
            <person name="Denell R.E."/>
            <person name="Ferrier D.E."/>
            <person name="Friedrich M."/>
            <person name="Gordon C.M."/>
            <person name="Jindra M."/>
            <person name="Klingler M."/>
            <person name="Lan Q."/>
            <person name="Lattorff H.M."/>
            <person name="Laudet V."/>
            <person name="von Levetsow C."/>
            <person name="Liu Z."/>
            <person name="Lutz R."/>
            <person name="Lynch J.A."/>
            <person name="da Fonseca R.N."/>
            <person name="Posnien N."/>
            <person name="Reuter R."/>
            <person name="Roth S."/>
            <person name="Savard J."/>
            <person name="Schinko J.B."/>
            <person name="Schmitt C."/>
            <person name="Schoppmeier M."/>
            <person name="Schroder R."/>
            <person name="Shippy T.D."/>
            <person name="Simonnet F."/>
            <person name="Marques-Souza H."/>
            <person name="Tautz D."/>
            <person name="Tomoyasu Y."/>
            <person name="Trauner J."/>
            <person name="Van der Zee M."/>
            <person name="Vervoort M."/>
            <person name="Wittkopp N."/>
            <person name="Wimmer E.A."/>
            <person name="Yang X."/>
            <person name="Jones A.K."/>
            <person name="Sattelle D.B."/>
            <person name="Ebert P.R."/>
            <person name="Nelson D."/>
            <person name="Scott J.G."/>
            <person name="Beeman R.W."/>
            <person name="Muthukrishnan S."/>
            <person name="Kramer K.J."/>
            <person name="Arakane Y."/>
            <person name="Beeman R.W."/>
            <person name="Zhu Q."/>
            <person name="Hogenkamp D."/>
            <person name="Dixit R."/>
            <person name="Oppert B."/>
            <person name="Jiang H."/>
            <person name="Zou Z."/>
            <person name="Marshall J."/>
            <person name="Elpidina E."/>
            <person name="Vinokurov K."/>
            <person name="Oppert C."/>
            <person name="Zou Z."/>
            <person name="Evans J."/>
            <person name="Lu Z."/>
            <person name="Zhao P."/>
            <person name="Sumathipala N."/>
            <person name="Altincicek B."/>
            <person name="Vilcinskas A."/>
            <person name="Williams M."/>
            <person name="Hultmark D."/>
            <person name="Hetru C."/>
            <person name="Jiang H."/>
            <person name="Grimmelikhuijzen C.J."/>
            <person name="Hauser F."/>
            <person name="Cazzamali G."/>
            <person name="Williamson M."/>
            <person name="Park Y."/>
            <person name="Li B."/>
            <person name="Tanaka Y."/>
            <person name="Predel R."/>
            <person name="Neupert S."/>
            <person name="Schachtner J."/>
            <person name="Verleyen P."/>
            <person name="Raible F."/>
            <person name="Bork P."/>
            <person name="Friedrich M."/>
            <person name="Walden K.K."/>
            <person name="Robertson H.M."/>
            <person name="Angeli S."/>
            <person name="Foret S."/>
            <person name="Bucher G."/>
            <person name="Schuetz S."/>
            <person name="Maleszka R."/>
            <person name="Wimmer E.A."/>
            <person name="Beeman R.W."/>
            <person name="Lorenzen M."/>
            <person name="Tomoyasu Y."/>
            <person name="Miller S.C."/>
            <person name="Grossmann D."/>
            <person name="Bucher G."/>
        </authorList>
    </citation>
    <scope>NUCLEOTIDE SEQUENCE [LARGE SCALE GENOMIC DNA]</scope>
    <source>
        <strain evidence="2 3">Georgia GA2</strain>
    </source>
</reference>